<gene>
    <name evidence="8" type="ordered locus">TSIB_1131</name>
</gene>
<reference evidence="8 9" key="1">
    <citation type="journal article" date="2009" name="Appl. Environ. Microbiol.">
        <title>Metabolic versatility and indigenous origin of the archaeon Thermococcus sibiricus, isolated from a siberian oil reservoir, as revealed by genome analysis.</title>
        <authorList>
            <person name="Mardanov A.V."/>
            <person name="Ravin N.V."/>
            <person name="Svetlitchnyi V.A."/>
            <person name="Beletsky A.V."/>
            <person name="Miroshnichenko M.L."/>
            <person name="Bonch-Osmolovskaya E.A."/>
            <person name="Skryabin K.G."/>
        </authorList>
    </citation>
    <scope>NUCLEOTIDE SEQUENCE [LARGE SCALE GENOMIC DNA]</scope>
    <source>
        <strain evidence="9">DSM 12597 / MM 739</strain>
    </source>
</reference>
<feature type="transmembrane region" description="Helical" evidence="6">
    <location>
        <begin position="130"/>
        <end position="149"/>
    </location>
</feature>
<sequence length="290" mass="32311">MKHLKILILVKRDMKKAELVLLGITVIWGLTFPVMKVSLEYLSPVLFLTYRFGVASLLMLLFFGRTVLKKETLFEGFVLGSTLFFGHASQIVGLKYTSASNSAFITSLYVVFTPFVAYGLLGDKLKGKDFLSLGAAIVGLYLISDATLHFNYGDLLTVLCAISFAFQIVLVHKFKEKDYLSLAFWQIFWNFVFSLSYALIVEGFAFSRETAPLVGILYTAVLATVIGFTFQIKYQKETKAHKAALIYSAEPIFGHISSFLTIGEVLSLRGYLGAILILVAIWNEIRGDIG</sequence>
<feature type="domain" description="EamA" evidence="7">
    <location>
        <begin position="16"/>
        <end position="144"/>
    </location>
</feature>
<feature type="domain" description="EamA" evidence="7">
    <location>
        <begin position="152"/>
        <end position="282"/>
    </location>
</feature>
<evidence type="ECO:0000259" key="7">
    <source>
        <dbReference type="Pfam" id="PF00892"/>
    </source>
</evidence>
<feature type="transmembrane region" description="Helical" evidence="6">
    <location>
        <begin position="268"/>
        <end position="285"/>
    </location>
</feature>
<dbReference type="AlphaFoldDB" id="C6A3J0"/>
<dbReference type="KEGG" id="tsi:TSIB_1131"/>
<evidence type="ECO:0000256" key="4">
    <source>
        <dbReference type="ARBA" id="ARBA00022989"/>
    </source>
</evidence>
<keyword evidence="9" id="KW-1185">Reference proteome</keyword>
<feature type="transmembrane region" description="Helical" evidence="6">
    <location>
        <begin position="76"/>
        <end position="96"/>
    </location>
</feature>
<dbReference type="Pfam" id="PF00892">
    <property type="entry name" value="EamA"/>
    <property type="match status" value="2"/>
</dbReference>
<dbReference type="SUPFAM" id="SSF103481">
    <property type="entry name" value="Multidrug resistance efflux transporter EmrE"/>
    <property type="match status" value="2"/>
</dbReference>
<name>C6A3J0_THESM</name>
<accession>C6A3J0</accession>
<dbReference type="EMBL" id="CP001463">
    <property type="protein sequence ID" value="ACS90185.1"/>
    <property type="molecule type" value="Genomic_DNA"/>
</dbReference>
<dbReference type="InterPro" id="IPR051258">
    <property type="entry name" value="Diverse_Substrate_Transporter"/>
</dbReference>
<protein>
    <submittedName>
        <fullName evidence="8">Permease, drug/metabolite transporter (DMT) superfamily</fullName>
    </submittedName>
</protein>
<evidence type="ECO:0000256" key="3">
    <source>
        <dbReference type="ARBA" id="ARBA00022692"/>
    </source>
</evidence>
<feature type="transmembrane region" description="Helical" evidence="6">
    <location>
        <begin position="179"/>
        <end position="200"/>
    </location>
</feature>
<feature type="transmembrane region" description="Helical" evidence="6">
    <location>
        <begin position="20"/>
        <end position="39"/>
    </location>
</feature>
<keyword evidence="2" id="KW-1003">Cell membrane</keyword>
<dbReference type="PANTHER" id="PTHR42920:SF5">
    <property type="entry name" value="EAMA DOMAIN-CONTAINING PROTEIN"/>
    <property type="match status" value="1"/>
</dbReference>
<dbReference type="HOGENOM" id="CLU_033863_21_3_2"/>
<feature type="transmembrane region" description="Helical" evidence="6">
    <location>
        <begin position="45"/>
        <end position="64"/>
    </location>
</feature>
<evidence type="ECO:0000256" key="5">
    <source>
        <dbReference type="ARBA" id="ARBA00023136"/>
    </source>
</evidence>
<evidence type="ECO:0000256" key="1">
    <source>
        <dbReference type="ARBA" id="ARBA00004651"/>
    </source>
</evidence>
<keyword evidence="5 6" id="KW-0472">Membrane</keyword>
<dbReference type="PANTHER" id="PTHR42920">
    <property type="entry name" value="OS03G0707200 PROTEIN-RELATED"/>
    <property type="match status" value="1"/>
</dbReference>
<keyword evidence="3 6" id="KW-0812">Transmembrane</keyword>
<dbReference type="InterPro" id="IPR037185">
    <property type="entry name" value="EmrE-like"/>
</dbReference>
<evidence type="ECO:0000313" key="9">
    <source>
        <dbReference type="Proteomes" id="UP000009079"/>
    </source>
</evidence>
<evidence type="ECO:0000313" key="8">
    <source>
        <dbReference type="EMBL" id="ACS90185.1"/>
    </source>
</evidence>
<feature type="transmembrane region" description="Helical" evidence="6">
    <location>
        <begin position="155"/>
        <end position="172"/>
    </location>
</feature>
<dbReference type="Proteomes" id="UP000009079">
    <property type="component" value="Chromosome"/>
</dbReference>
<comment type="subcellular location">
    <subcellularLocation>
        <location evidence="1">Cell membrane</location>
        <topology evidence="1">Multi-pass membrane protein</topology>
    </subcellularLocation>
</comment>
<dbReference type="STRING" id="604354.TSIB_1131"/>
<evidence type="ECO:0000256" key="6">
    <source>
        <dbReference type="SAM" id="Phobius"/>
    </source>
</evidence>
<organism evidence="8 9">
    <name type="scientific">Thermococcus sibiricus (strain DSM 12597 / MM 739)</name>
    <dbReference type="NCBI Taxonomy" id="604354"/>
    <lineage>
        <taxon>Archaea</taxon>
        <taxon>Methanobacteriati</taxon>
        <taxon>Methanobacteriota</taxon>
        <taxon>Thermococci</taxon>
        <taxon>Thermococcales</taxon>
        <taxon>Thermococcaceae</taxon>
        <taxon>Thermococcus</taxon>
    </lineage>
</organism>
<proteinExistence type="predicted"/>
<dbReference type="InterPro" id="IPR000620">
    <property type="entry name" value="EamA_dom"/>
</dbReference>
<evidence type="ECO:0000256" key="2">
    <source>
        <dbReference type="ARBA" id="ARBA00022475"/>
    </source>
</evidence>
<dbReference type="GO" id="GO:0005886">
    <property type="term" value="C:plasma membrane"/>
    <property type="evidence" value="ECO:0007669"/>
    <property type="project" value="UniProtKB-SubCell"/>
</dbReference>
<feature type="transmembrane region" description="Helical" evidence="6">
    <location>
        <begin position="102"/>
        <end position="121"/>
    </location>
</feature>
<keyword evidence="4 6" id="KW-1133">Transmembrane helix</keyword>
<dbReference type="eggNOG" id="arCOG00271">
    <property type="taxonomic scope" value="Archaea"/>
</dbReference>
<feature type="transmembrane region" description="Helical" evidence="6">
    <location>
        <begin position="212"/>
        <end position="232"/>
    </location>
</feature>